<name>A0A518ID40_9PLAN</name>
<proteinExistence type="predicted"/>
<keyword evidence="1" id="KW-0732">Signal</keyword>
<evidence type="ECO:0000313" key="2">
    <source>
        <dbReference type="EMBL" id="QDV50984.1"/>
    </source>
</evidence>
<dbReference type="RefSeq" id="WP_145309873.1">
    <property type="nucleotide sequence ID" value="NZ_CP037452.1"/>
</dbReference>
<dbReference type="AlphaFoldDB" id="A0A518ID40"/>
<dbReference type="OrthoDB" id="270215at2"/>
<dbReference type="EMBL" id="CP037452">
    <property type="protein sequence ID" value="QDV50984.1"/>
    <property type="molecule type" value="Genomic_DNA"/>
</dbReference>
<sequence precursor="true">MHRICQYFLLSSLVWSIADNLVSAAETHPLTIEEINQTWNQRRERLQAMELKLSADVTSNKLSFMKSTFDDEDVLLTEAETLRYMKEKITYRMQYALLLDLPRFRCRLWGRRPLPQLKQMYNHDHTRVTDGKTAVSSFLFEGTSHITILNDPKSLTISRITNLAPLRWSLLAGDPIAGTTLTSFTPRSQTEQIQGIDCTVLEKSDSRGLKRLWVAPRDHECVVMKYVQQRSGKTVVAYQFQYDHNANFGRIPQSWDIKCFYQNHPHFRYGCKITVDSFNSKATIPSEEFEFALPLGARVTDLRLRDPKGGEFSFVVQPDQ</sequence>
<accession>A0A518ID40</accession>
<reference evidence="2 3" key="1">
    <citation type="submission" date="2019-03" db="EMBL/GenBank/DDBJ databases">
        <title>Deep-cultivation of Planctomycetes and their phenomic and genomic characterization uncovers novel biology.</title>
        <authorList>
            <person name="Wiegand S."/>
            <person name="Jogler M."/>
            <person name="Boedeker C."/>
            <person name="Pinto D."/>
            <person name="Vollmers J."/>
            <person name="Rivas-Marin E."/>
            <person name="Kohn T."/>
            <person name="Peeters S.H."/>
            <person name="Heuer A."/>
            <person name="Rast P."/>
            <person name="Oberbeckmann S."/>
            <person name="Bunk B."/>
            <person name="Jeske O."/>
            <person name="Meyerdierks A."/>
            <person name="Storesund J.E."/>
            <person name="Kallscheuer N."/>
            <person name="Luecker S."/>
            <person name="Lage O.M."/>
            <person name="Pohl T."/>
            <person name="Merkel B.J."/>
            <person name="Hornburger P."/>
            <person name="Mueller R.-W."/>
            <person name="Bruemmer F."/>
            <person name="Labrenz M."/>
            <person name="Spormann A.M."/>
            <person name="Op den Camp H."/>
            <person name="Overmann J."/>
            <person name="Amann R."/>
            <person name="Jetten M.S.M."/>
            <person name="Mascher T."/>
            <person name="Medema M.H."/>
            <person name="Devos D.P."/>
            <person name="Kaster A.-K."/>
            <person name="Ovreas L."/>
            <person name="Rohde M."/>
            <person name="Galperin M.Y."/>
            <person name="Jogler C."/>
        </authorList>
    </citation>
    <scope>NUCLEOTIDE SEQUENCE [LARGE SCALE GENOMIC DNA]</scope>
    <source>
        <strain evidence="2 3">Enr17</strain>
    </source>
</reference>
<organism evidence="2 3">
    <name type="scientific">Gimesia fumaroli</name>
    <dbReference type="NCBI Taxonomy" id="2527976"/>
    <lineage>
        <taxon>Bacteria</taxon>
        <taxon>Pseudomonadati</taxon>
        <taxon>Planctomycetota</taxon>
        <taxon>Planctomycetia</taxon>
        <taxon>Planctomycetales</taxon>
        <taxon>Planctomycetaceae</taxon>
        <taxon>Gimesia</taxon>
    </lineage>
</organism>
<dbReference type="Proteomes" id="UP000318313">
    <property type="component" value="Chromosome"/>
</dbReference>
<gene>
    <name evidence="2" type="ORF">Enr17x_30290</name>
</gene>
<feature type="signal peptide" evidence="1">
    <location>
        <begin position="1"/>
        <end position="24"/>
    </location>
</feature>
<feature type="chain" id="PRO_5021774574" evidence="1">
    <location>
        <begin position="25"/>
        <end position="320"/>
    </location>
</feature>
<dbReference type="KEGG" id="gfm:Enr17x_30290"/>
<evidence type="ECO:0000313" key="3">
    <source>
        <dbReference type="Proteomes" id="UP000318313"/>
    </source>
</evidence>
<keyword evidence="3" id="KW-1185">Reference proteome</keyword>
<protein>
    <submittedName>
        <fullName evidence="2">Uncharacterized protein</fullName>
    </submittedName>
</protein>
<evidence type="ECO:0000256" key="1">
    <source>
        <dbReference type="SAM" id="SignalP"/>
    </source>
</evidence>